<organism evidence="3 4">
    <name type="scientific">Bacillus coahuilensis p1.1.43</name>
    <dbReference type="NCBI Taxonomy" id="1150625"/>
    <lineage>
        <taxon>Bacteria</taxon>
        <taxon>Bacillati</taxon>
        <taxon>Bacillota</taxon>
        <taxon>Bacilli</taxon>
        <taxon>Bacillales</taxon>
        <taxon>Bacillaceae</taxon>
        <taxon>Bacillus</taxon>
    </lineage>
</organism>
<keyword evidence="1" id="KW-0812">Transmembrane</keyword>
<keyword evidence="1" id="KW-1133">Transmembrane helix</keyword>
<name>A0A147K861_9BACI</name>
<dbReference type="RefSeq" id="WP_059282779.1">
    <property type="nucleotide sequence ID" value="NZ_LDYG01000028.1"/>
</dbReference>
<dbReference type="Pfam" id="PF06724">
    <property type="entry name" value="DUF1206"/>
    <property type="match status" value="3"/>
</dbReference>
<dbReference type="PATRIC" id="fig|1150625.3.peg.1593"/>
<evidence type="ECO:0000313" key="4">
    <source>
        <dbReference type="Proteomes" id="UP000074108"/>
    </source>
</evidence>
<protein>
    <submittedName>
        <fullName evidence="3">Membrane protein</fullName>
    </submittedName>
</protein>
<evidence type="ECO:0000259" key="2">
    <source>
        <dbReference type="Pfam" id="PF06724"/>
    </source>
</evidence>
<evidence type="ECO:0000313" key="3">
    <source>
        <dbReference type="EMBL" id="KUP06392.1"/>
    </source>
</evidence>
<feature type="domain" description="DUF1206" evidence="2">
    <location>
        <begin position="106"/>
        <end position="173"/>
    </location>
</feature>
<feature type="domain" description="DUF1206" evidence="2">
    <location>
        <begin position="21"/>
        <end position="87"/>
    </location>
</feature>
<sequence length="272" mass="29690">MNEKQVAKQEIKPWIKNFARFGYMSKGVVYILIGVLSLLAAIGTGGKTTDSTGALESVGSKPYGDILLWIIALGLTGYVVWKIIQAVNDPENNSNEKKSLIRRVFYIVTAVIYSFLTYKAITIAIKDSSSNGGNSQQTISSWLLGQAFGQWIIGAIGIIIIGYGVVELYNGWKEKFTKHFQRSKMNDKEFELGKKAGKLGLIARGIVLGIIGIFFIQTAITAQPEKTKGLDGALSEIASQSYGQILLALVAIGLTLYGVFQIIKGKNRNMVL</sequence>
<feature type="transmembrane region" description="Helical" evidence="1">
    <location>
        <begin position="66"/>
        <end position="84"/>
    </location>
</feature>
<gene>
    <name evidence="3" type="ORF">Q75_07560</name>
</gene>
<accession>A0A147K861</accession>
<feature type="transmembrane region" description="Helical" evidence="1">
    <location>
        <begin position="21"/>
        <end position="46"/>
    </location>
</feature>
<dbReference type="AlphaFoldDB" id="A0A147K861"/>
<evidence type="ECO:0000256" key="1">
    <source>
        <dbReference type="SAM" id="Phobius"/>
    </source>
</evidence>
<feature type="transmembrane region" description="Helical" evidence="1">
    <location>
        <begin position="201"/>
        <end position="222"/>
    </location>
</feature>
<keyword evidence="4" id="KW-1185">Reference proteome</keyword>
<keyword evidence="1" id="KW-0472">Membrane</keyword>
<dbReference type="InterPro" id="IPR009597">
    <property type="entry name" value="DUF1206"/>
</dbReference>
<comment type="caution">
    <text evidence="3">The sequence shown here is derived from an EMBL/GenBank/DDBJ whole genome shotgun (WGS) entry which is preliminary data.</text>
</comment>
<feature type="transmembrane region" description="Helical" evidence="1">
    <location>
        <begin position="104"/>
        <end position="125"/>
    </location>
</feature>
<dbReference type="OrthoDB" id="5702018at2"/>
<feature type="transmembrane region" description="Helical" evidence="1">
    <location>
        <begin position="151"/>
        <end position="172"/>
    </location>
</feature>
<dbReference type="Proteomes" id="UP000074108">
    <property type="component" value="Unassembled WGS sequence"/>
</dbReference>
<feature type="transmembrane region" description="Helical" evidence="1">
    <location>
        <begin position="242"/>
        <end position="260"/>
    </location>
</feature>
<dbReference type="EMBL" id="LDYG01000028">
    <property type="protein sequence ID" value="KUP06392.1"/>
    <property type="molecule type" value="Genomic_DNA"/>
</dbReference>
<proteinExistence type="predicted"/>
<feature type="domain" description="DUF1206" evidence="2">
    <location>
        <begin position="199"/>
        <end position="266"/>
    </location>
</feature>
<reference evidence="3 4" key="1">
    <citation type="journal article" date="2016" name="Front. Microbiol.">
        <title>Microevolution Analysis of Bacillus coahuilensis Unveils Differences in Phosphorus Acquisition Strategies and Their Regulation.</title>
        <authorList>
            <person name="Gomez-Lunar Z."/>
            <person name="Hernandez-Gonzalez I."/>
            <person name="Rodriguez-Torres M.D."/>
            <person name="Souza V."/>
            <person name="Olmedo-Alvarez G."/>
        </authorList>
    </citation>
    <scope>NUCLEOTIDE SEQUENCE [LARGE SCALE GENOMIC DNA]</scope>
    <source>
        <strain evidence="4">p1.1.43</strain>
    </source>
</reference>
<dbReference type="STRING" id="1150625.Q75_07560"/>